<proteinExistence type="predicted"/>
<organism evidence="1 2">
    <name type="scientific">Lentibacillus salicampi</name>
    <dbReference type="NCBI Taxonomy" id="175306"/>
    <lineage>
        <taxon>Bacteria</taxon>
        <taxon>Bacillati</taxon>
        <taxon>Bacillota</taxon>
        <taxon>Bacilli</taxon>
        <taxon>Bacillales</taxon>
        <taxon>Bacillaceae</taxon>
        <taxon>Lentibacillus</taxon>
    </lineage>
</organism>
<dbReference type="Proteomes" id="UP000298484">
    <property type="component" value="Unassembled WGS sequence"/>
</dbReference>
<sequence length="130" mass="13441">MQKGRLKRFQTAFFLLLALQEIITACVDAGVAVAVCFGQIFNAVAAAFRLIFAYAAITAQSIHGGTVCQSPSGRFYGLPINAAGAISGFKFGAAEVFAGGAGEGGLSLHFDFLSPLFVGFGGWGAAAIWL</sequence>
<evidence type="ECO:0000313" key="1">
    <source>
        <dbReference type="EMBL" id="TFJ89343.1"/>
    </source>
</evidence>
<protein>
    <submittedName>
        <fullName evidence="1">Uncharacterized protein</fullName>
    </submittedName>
</protein>
<gene>
    <name evidence="1" type="ORF">E4U82_19695</name>
</gene>
<accession>A0A4Y9A664</accession>
<name>A0A4Y9A664_9BACI</name>
<dbReference type="AlphaFoldDB" id="A0A4Y9A664"/>
<keyword evidence="2" id="KW-1185">Reference proteome</keyword>
<reference evidence="1 2" key="1">
    <citation type="submission" date="2019-03" db="EMBL/GenBank/DDBJ databases">
        <title>Genome sequence of Lentibacillus salicampi ATCC BAA-719.</title>
        <authorList>
            <person name="Maclea K.S."/>
            <person name="Simoes Junior M."/>
        </authorList>
    </citation>
    <scope>NUCLEOTIDE SEQUENCE [LARGE SCALE GENOMIC DNA]</scope>
    <source>
        <strain evidence="1 2">ATCC BAA-719</strain>
    </source>
</reference>
<dbReference type="EMBL" id="SRHY01000131">
    <property type="protein sequence ID" value="TFJ89343.1"/>
    <property type="molecule type" value="Genomic_DNA"/>
</dbReference>
<comment type="caution">
    <text evidence="1">The sequence shown here is derived from an EMBL/GenBank/DDBJ whole genome shotgun (WGS) entry which is preliminary data.</text>
</comment>
<evidence type="ECO:0000313" key="2">
    <source>
        <dbReference type="Proteomes" id="UP000298484"/>
    </source>
</evidence>